<feature type="domain" description="Phosphatidic acid phosphatase type 2/haloperoxidase" evidence="2">
    <location>
        <begin position="54"/>
        <end position="163"/>
    </location>
</feature>
<dbReference type="Proteomes" id="UP000094412">
    <property type="component" value="Unassembled WGS sequence"/>
</dbReference>
<dbReference type="OrthoDB" id="9801622at2"/>
<dbReference type="InterPro" id="IPR036938">
    <property type="entry name" value="PAP2/HPO_sf"/>
</dbReference>
<accession>A0A1C2DI01</accession>
<evidence type="ECO:0000313" key="4">
    <source>
        <dbReference type="Proteomes" id="UP000094412"/>
    </source>
</evidence>
<dbReference type="PANTHER" id="PTHR14969:SF13">
    <property type="entry name" value="AT30094P"/>
    <property type="match status" value="1"/>
</dbReference>
<keyword evidence="1" id="KW-0472">Membrane</keyword>
<feature type="transmembrane region" description="Helical" evidence="1">
    <location>
        <begin position="21"/>
        <end position="43"/>
    </location>
</feature>
<feature type="transmembrane region" description="Helical" evidence="1">
    <location>
        <begin position="55"/>
        <end position="77"/>
    </location>
</feature>
<name>A0A1C2DI01_9HYPH</name>
<dbReference type="Gene3D" id="1.20.144.10">
    <property type="entry name" value="Phosphatidic acid phosphatase type 2/haloperoxidase"/>
    <property type="match status" value="1"/>
</dbReference>
<dbReference type="STRING" id="1566387.QV13_18030"/>
<evidence type="ECO:0000256" key="1">
    <source>
        <dbReference type="SAM" id="Phobius"/>
    </source>
</evidence>
<evidence type="ECO:0000313" key="3">
    <source>
        <dbReference type="EMBL" id="OCX14390.1"/>
    </source>
</evidence>
<keyword evidence="4" id="KW-1185">Reference proteome</keyword>
<dbReference type="RefSeq" id="WP_024927092.1">
    <property type="nucleotide sequence ID" value="NZ_MDEO01000035.1"/>
</dbReference>
<dbReference type="AlphaFoldDB" id="A0A1C2DI01"/>
<gene>
    <name evidence="3" type="ORF">QV13_18030</name>
</gene>
<dbReference type="SUPFAM" id="SSF48317">
    <property type="entry name" value="Acid phosphatase/Vanadium-dependent haloperoxidase"/>
    <property type="match status" value="1"/>
</dbReference>
<dbReference type="SMART" id="SM00014">
    <property type="entry name" value="acidPPc"/>
    <property type="match status" value="1"/>
</dbReference>
<sequence>MDQAITGWINGPAGENAMLDAVMLALTEFGVPALILLVVLQWWRSGERQHARHTAVVAGLAFLIGLGVNQLILLFLHRMRPYDAGVSHLIISPSADWSFPSDHATASFAIAASFLMSRLKRLGAVFLAIATAVCISRVYVGTHYISDVAGGAVTGIAAAVVVGLLYREGTRLDRAVTSIL</sequence>
<reference evidence="3 4" key="1">
    <citation type="submission" date="2016-08" db="EMBL/GenBank/DDBJ databases">
        <title>Whole genome sequence of Mesorhizobium sp. strain UASWS1009 isolated from industrial sewage.</title>
        <authorList>
            <person name="Crovadore J."/>
            <person name="Calmin G."/>
            <person name="Chablais R."/>
            <person name="Cochard B."/>
            <person name="Lefort F."/>
        </authorList>
    </citation>
    <scope>NUCLEOTIDE SEQUENCE [LARGE SCALE GENOMIC DNA]</scope>
    <source>
        <strain evidence="3 4">UASWS1009</strain>
    </source>
</reference>
<keyword evidence="1" id="KW-0812">Transmembrane</keyword>
<keyword evidence="1" id="KW-1133">Transmembrane helix</keyword>
<dbReference type="PANTHER" id="PTHR14969">
    <property type="entry name" value="SPHINGOSINE-1-PHOSPHATE PHOSPHOHYDROLASE"/>
    <property type="match status" value="1"/>
</dbReference>
<evidence type="ECO:0000259" key="2">
    <source>
        <dbReference type="SMART" id="SM00014"/>
    </source>
</evidence>
<feature type="transmembrane region" description="Helical" evidence="1">
    <location>
        <begin position="122"/>
        <end position="142"/>
    </location>
</feature>
<feature type="transmembrane region" description="Helical" evidence="1">
    <location>
        <begin position="148"/>
        <end position="166"/>
    </location>
</feature>
<dbReference type="InterPro" id="IPR000326">
    <property type="entry name" value="PAP2/HPO"/>
</dbReference>
<organism evidence="3 4">
    <name type="scientific">Mesorhizobium hungaricum</name>
    <dbReference type="NCBI Taxonomy" id="1566387"/>
    <lineage>
        <taxon>Bacteria</taxon>
        <taxon>Pseudomonadati</taxon>
        <taxon>Pseudomonadota</taxon>
        <taxon>Alphaproteobacteria</taxon>
        <taxon>Hyphomicrobiales</taxon>
        <taxon>Phyllobacteriaceae</taxon>
        <taxon>Mesorhizobium</taxon>
    </lineage>
</organism>
<dbReference type="EMBL" id="MDEO01000035">
    <property type="protein sequence ID" value="OCX14390.1"/>
    <property type="molecule type" value="Genomic_DNA"/>
</dbReference>
<dbReference type="Pfam" id="PF01569">
    <property type="entry name" value="PAP2"/>
    <property type="match status" value="1"/>
</dbReference>
<protein>
    <submittedName>
        <fullName evidence="3">Phosphoesterase</fullName>
    </submittedName>
</protein>
<proteinExistence type="predicted"/>
<comment type="caution">
    <text evidence="3">The sequence shown here is derived from an EMBL/GenBank/DDBJ whole genome shotgun (WGS) entry which is preliminary data.</text>
</comment>